<dbReference type="InterPro" id="IPR036549">
    <property type="entry name" value="CX6/COA6-like_sf"/>
</dbReference>
<name>A0A023ECB1_AEDAL</name>
<evidence type="ECO:0000313" key="6">
    <source>
        <dbReference type="EMBL" id="JAC06943.1"/>
    </source>
</evidence>
<dbReference type="InterPro" id="IPR048280">
    <property type="entry name" value="COX6B-like"/>
</dbReference>
<dbReference type="PANTHER" id="PTHR11387">
    <property type="entry name" value="CYTOCHROME C OXIDASE SUBUNIT 6B"/>
    <property type="match status" value="1"/>
</dbReference>
<dbReference type="PIRSF" id="PIRSF000278">
    <property type="entry name" value="Cyt_c_oxidase_6B"/>
    <property type="match status" value="1"/>
</dbReference>
<evidence type="ECO:0000256" key="3">
    <source>
        <dbReference type="ARBA" id="ARBA00023157"/>
    </source>
</evidence>
<evidence type="ECO:0000256" key="2">
    <source>
        <dbReference type="ARBA" id="ARBA00023128"/>
    </source>
</evidence>
<dbReference type="FunFam" id="1.10.10.140:FF:000001">
    <property type="entry name" value="Cytochrome c oxidase subunit 6B1"/>
    <property type="match status" value="1"/>
</dbReference>
<feature type="disulfide bond" evidence="5">
    <location>
        <begin position="44"/>
        <end position="55"/>
    </location>
</feature>
<dbReference type="CDD" id="cd00926">
    <property type="entry name" value="Cyt_c_Oxidase_VIb"/>
    <property type="match status" value="1"/>
</dbReference>
<dbReference type="VEuPathDB" id="VectorBase:AALFPA_065676"/>
<dbReference type="EMBL" id="GAPW01006655">
    <property type="protein sequence ID" value="JAC06943.1"/>
    <property type="molecule type" value="mRNA"/>
</dbReference>
<accession>A0A023ECB1</accession>
<comment type="function">
    <text evidence="4">Component of the cytochrome c oxidase, the last enzyme in the mitochondrial electron transport chain which drives oxidative phosphorylation.</text>
</comment>
<organism evidence="6">
    <name type="scientific">Aedes albopictus</name>
    <name type="common">Asian tiger mosquito</name>
    <name type="synonym">Stegomyia albopicta</name>
    <dbReference type="NCBI Taxonomy" id="7160"/>
    <lineage>
        <taxon>Eukaryota</taxon>
        <taxon>Metazoa</taxon>
        <taxon>Ecdysozoa</taxon>
        <taxon>Arthropoda</taxon>
        <taxon>Hexapoda</taxon>
        <taxon>Insecta</taxon>
        <taxon>Pterygota</taxon>
        <taxon>Neoptera</taxon>
        <taxon>Endopterygota</taxon>
        <taxon>Diptera</taxon>
        <taxon>Nematocera</taxon>
        <taxon>Culicoidea</taxon>
        <taxon>Culicidae</taxon>
        <taxon>Culicinae</taxon>
        <taxon>Aedini</taxon>
        <taxon>Aedes</taxon>
        <taxon>Stegomyia</taxon>
    </lineage>
</organism>
<reference evidence="6" key="1">
    <citation type="journal article" date="2014" name="PLoS Negl. Trop. Dis.">
        <title>Identification and characterization of seminal fluid proteins in the Asian tiger mosquito, Aedes albopictus.</title>
        <authorList>
            <person name="Boes K.E."/>
            <person name="Ribeiro J.M."/>
            <person name="Wong A."/>
            <person name="Harrington L.C."/>
            <person name="Wolfner M.F."/>
            <person name="Sirot L.K."/>
        </authorList>
    </citation>
    <scope>NUCLEOTIDE SEQUENCE</scope>
    <source>
        <tissue evidence="6">Reproductive organs</tissue>
    </source>
</reference>
<dbReference type="AlphaFoldDB" id="A0A023ECB1"/>
<feature type="disulfide bond" evidence="5">
    <location>
        <begin position="34"/>
        <end position="66"/>
    </location>
</feature>
<dbReference type="SUPFAM" id="SSF47694">
    <property type="entry name" value="Cytochrome c oxidase subunit h"/>
    <property type="match status" value="1"/>
</dbReference>
<evidence type="ECO:0000256" key="1">
    <source>
        <dbReference type="ARBA" id="ARBA00004173"/>
    </source>
</evidence>
<sequence length="87" mass="10124">MSPKPTETTDAPAIELKAAPFDPRFPNQNQTKYCYQSYLDFYRCEKIKGEGDSVCKYFKDVFTDICPNVWIEKWDNQRAEGTFAGRI</sequence>
<dbReference type="VEuPathDB" id="VectorBase:AALC636_027126"/>
<dbReference type="Pfam" id="PF02297">
    <property type="entry name" value="COX6B"/>
    <property type="match status" value="1"/>
</dbReference>
<protein>
    <recommendedName>
        <fullName evidence="4">Cytochrome c oxidase subunit</fullName>
    </recommendedName>
</protein>
<keyword evidence="2 4" id="KW-0496">Mitochondrion</keyword>
<comment type="subcellular location">
    <subcellularLocation>
        <location evidence="1">Mitochondrion</location>
    </subcellularLocation>
</comment>
<dbReference type="Gene3D" id="1.10.10.140">
    <property type="entry name" value="Cytochrome c oxidase, subunit VIb"/>
    <property type="match status" value="1"/>
</dbReference>
<dbReference type="InterPro" id="IPR003213">
    <property type="entry name" value="Cyt_c_oxidase_su6B"/>
</dbReference>
<comment type="similarity">
    <text evidence="4">Belongs to the cytochrome c oxidase subunit 6B.</text>
</comment>
<evidence type="ECO:0000256" key="4">
    <source>
        <dbReference type="PIRNR" id="PIRNR000278"/>
    </source>
</evidence>
<keyword evidence="3 5" id="KW-1015">Disulfide bond</keyword>
<dbReference type="GO" id="GO:0045277">
    <property type="term" value="C:respiratory chain complex IV"/>
    <property type="evidence" value="ECO:0007669"/>
    <property type="project" value="InterPro"/>
</dbReference>
<evidence type="ECO:0000256" key="5">
    <source>
        <dbReference type="PIRSR" id="PIRSR000278-1"/>
    </source>
</evidence>
<proteinExistence type="evidence at transcript level"/>
<dbReference type="GO" id="GO:0005739">
    <property type="term" value="C:mitochondrion"/>
    <property type="evidence" value="ECO:0007669"/>
    <property type="project" value="UniProtKB-SubCell"/>
</dbReference>